<evidence type="ECO:0000256" key="10">
    <source>
        <dbReference type="RuleBase" id="RU004175"/>
    </source>
</evidence>
<evidence type="ECO:0000256" key="6">
    <source>
        <dbReference type="PIRNR" id="PIRNR000099"/>
    </source>
</evidence>
<evidence type="ECO:0000256" key="5">
    <source>
        <dbReference type="HAMAP-Rule" id="MF_01024"/>
    </source>
</evidence>
<comment type="similarity">
    <text evidence="1 5 6 10">Belongs to the histidinol dehydrogenase family.</text>
</comment>
<evidence type="ECO:0000256" key="11">
    <source>
        <dbReference type="SAM" id="MobiDB-lite"/>
    </source>
</evidence>
<dbReference type="Pfam" id="PF00815">
    <property type="entry name" value="Histidinol_dh"/>
    <property type="match status" value="1"/>
</dbReference>
<dbReference type="PROSITE" id="PS00611">
    <property type="entry name" value="HISOL_DEHYDROGENASE"/>
    <property type="match status" value="1"/>
</dbReference>
<feature type="region of interest" description="Disordered" evidence="11">
    <location>
        <begin position="1"/>
        <end position="20"/>
    </location>
</feature>
<dbReference type="HAMAP" id="MF_01024">
    <property type="entry name" value="HisD"/>
    <property type="match status" value="1"/>
</dbReference>
<keyword evidence="4 5" id="KW-0560">Oxidoreductase</keyword>
<evidence type="ECO:0000256" key="8">
    <source>
        <dbReference type="PIRSR" id="PIRSR000099-3"/>
    </source>
</evidence>
<evidence type="ECO:0000256" key="7">
    <source>
        <dbReference type="PIRSR" id="PIRSR000099-1"/>
    </source>
</evidence>
<evidence type="ECO:0000313" key="12">
    <source>
        <dbReference type="EMBL" id="CAA9313576.1"/>
    </source>
</evidence>
<dbReference type="GO" id="GO:0004399">
    <property type="term" value="F:histidinol dehydrogenase activity"/>
    <property type="evidence" value="ECO:0007669"/>
    <property type="project" value="UniProtKB-UniRule"/>
</dbReference>
<feature type="compositionally biased region" description="Basic and acidic residues" evidence="11">
    <location>
        <begin position="1"/>
        <end position="15"/>
    </location>
</feature>
<dbReference type="EC" id="1.1.1.23" evidence="5"/>
<dbReference type="InterPro" id="IPR012131">
    <property type="entry name" value="Hstdl_DH"/>
</dbReference>
<dbReference type="PRINTS" id="PR00083">
    <property type="entry name" value="HOLDHDRGNASE"/>
</dbReference>
<dbReference type="EMBL" id="CADCTU010000375">
    <property type="protein sequence ID" value="CAA9313576.1"/>
    <property type="molecule type" value="Genomic_DNA"/>
</dbReference>
<keyword evidence="2 5" id="KW-0479">Metal-binding</keyword>
<name>A0A6J4KSA1_9BACT</name>
<dbReference type="Gene3D" id="1.20.5.1300">
    <property type="match status" value="1"/>
</dbReference>
<gene>
    <name evidence="5" type="primary">hisD</name>
    <name evidence="12" type="ORF">AVDCRST_MAG11-1655</name>
</gene>
<dbReference type="GO" id="GO:0005737">
    <property type="term" value="C:cytoplasm"/>
    <property type="evidence" value="ECO:0007669"/>
    <property type="project" value="TreeGrafter"/>
</dbReference>
<evidence type="ECO:0000256" key="2">
    <source>
        <dbReference type="ARBA" id="ARBA00022723"/>
    </source>
</evidence>
<feature type="binding site" evidence="5 8">
    <location>
        <position position="288"/>
    </location>
    <ligand>
        <name>substrate</name>
    </ligand>
</feature>
<comment type="function">
    <text evidence="5">Catalyzes the sequential NAD-dependent oxidations of L-histidinol to L-histidinaldehyde and then to L-histidine.</text>
</comment>
<evidence type="ECO:0000256" key="3">
    <source>
        <dbReference type="ARBA" id="ARBA00022833"/>
    </source>
</evidence>
<feature type="active site" description="Proton acceptor" evidence="5 7">
    <location>
        <position position="354"/>
    </location>
</feature>
<keyword evidence="5" id="KW-0028">Amino-acid biosynthesis</keyword>
<dbReference type="InterPro" id="IPR001692">
    <property type="entry name" value="Histidinol_DH_CS"/>
</dbReference>
<dbReference type="CDD" id="cd06572">
    <property type="entry name" value="Histidinol_dh"/>
    <property type="match status" value="1"/>
</dbReference>
<sequence length="459" mass="47821">MREKTQFDGTRHTDASDGETVPVTGRATFRFIGAVEDLSEAECAALMNRSTSSDRVVRERTAAIVERVRIEGDAALFAMAREFDGVELAALEVPRERWDAALAALDPALRAAMERSAANIRRAHEAFRPVANEIETEPGVVVGRRPDPLGRVGVYAPGGRAAYPSSVLMGAVPARVAGVGEVIVCSPPGPDGAPSAVVLAAAALAGVDRVFSLGGAGAVAAMAYGTERVPRVDRIVGPGNAYVAEAKLQVSGAVAIDSPAGPSELLVIADFSADPAVVARELLAQAEHDPMAAVVAVAVGEEVADNVADAVRELLPHEPRAEIIRAALAAQGGLLVAQTYDEAIAFANAYAAEHLQLAVAEPQQGAVLERLRNAGTVFVGETSSVSYGDYMTGANHVLPTGGLARSYSGLSTLDFVRWTTYQRVTREAAARLAEDVGVFADSEGLAGHASAARQWGKGR</sequence>
<proteinExistence type="inferred from homology"/>
<dbReference type="GO" id="GO:0051287">
    <property type="term" value="F:NAD binding"/>
    <property type="evidence" value="ECO:0007669"/>
    <property type="project" value="InterPro"/>
</dbReference>
<reference evidence="12" key="1">
    <citation type="submission" date="2020-02" db="EMBL/GenBank/DDBJ databases">
        <authorList>
            <person name="Meier V. D."/>
        </authorList>
    </citation>
    <scope>NUCLEOTIDE SEQUENCE</scope>
    <source>
        <strain evidence="12">AVDCRST_MAG11</strain>
    </source>
</reference>
<dbReference type="NCBIfam" id="TIGR00069">
    <property type="entry name" value="hisD"/>
    <property type="match status" value="1"/>
</dbReference>
<dbReference type="PANTHER" id="PTHR21256">
    <property type="entry name" value="HISTIDINOL DEHYDROGENASE HDH"/>
    <property type="match status" value="1"/>
</dbReference>
<dbReference type="GO" id="GO:0000105">
    <property type="term" value="P:L-histidine biosynthetic process"/>
    <property type="evidence" value="ECO:0007669"/>
    <property type="project" value="UniProtKB-UniRule"/>
</dbReference>
<dbReference type="InterPro" id="IPR022695">
    <property type="entry name" value="Histidinol_DH_monofunct"/>
</dbReference>
<dbReference type="UniPathway" id="UPA00031">
    <property type="reaction ID" value="UER00014"/>
</dbReference>
<evidence type="ECO:0000256" key="9">
    <source>
        <dbReference type="PIRSR" id="PIRSR000099-4"/>
    </source>
</evidence>
<feature type="binding site" evidence="5 9">
    <location>
        <position position="448"/>
    </location>
    <ligand>
        <name>Zn(2+)</name>
        <dbReference type="ChEBI" id="CHEBI:29105"/>
    </ligand>
</feature>
<feature type="binding site" evidence="5 8">
    <location>
        <position position="443"/>
    </location>
    <ligand>
        <name>substrate</name>
    </ligand>
</feature>
<feature type="binding site" evidence="5 8">
    <location>
        <position position="263"/>
    </location>
    <ligand>
        <name>substrate</name>
    </ligand>
</feature>
<feature type="binding site" evidence="5 8">
    <location>
        <position position="354"/>
    </location>
    <ligand>
        <name>substrate</name>
    </ligand>
</feature>
<keyword evidence="5" id="KW-0368">Histidine biosynthesis</keyword>
<feature type="active site" description="Proton acceptor" evidence="5 7">
    <location>
        <position position="353"/>
    </location>
</feature>
<accession>A0A6J4KSA1</accession>
<dbReference type="InterPro" id="IPR016161">
    <property type="entry name" value="Ald_DH/histidinol_DH"/>
</dbReference>
<dbReference type="PIRSF" id="PIRSF000099">
    <property type="entry name" value="Histidinol_dh"/>
    <property type="match status" value="1"/>
</dbReference>
<dbReference type="Gene3D" id="3.40.50.1980">
    <property type="entry name" value="Nitrogenase molybdenum iron protein domain"/>
    <property type="match status" value="2"/>
</dbReference>
<comment type="cofactor">
    <cofactor evidence="5 9">
        <name>Zn(2+)</name>
        <dbReference type="ChEBI" id="CHEBI:29105"/>
    </cofactor>
    <text evidence="5 9">Binds 1 zinc ion per subunit.</text>
</comment>
<dbReference type="FunFam" id="3.40.50.1980:FF:000001">
    <property type="entry name" value="Histidinol dehydrogenase"/>
    <property type="match status" value="1"/>
</dbReference>
<feature type="binding site" evidence="5 9">
    <location>
        <position position="389"/>
    </location>
    <ligand>
        <name>Zn(2+)</name>
        <dbReference type="ChEBI" id="CHEBI:29105"/>
    </ligand>
</feature>
<keyword evidence="5" id="KW-0520">NAD</keyword>
<dbReference type="PANTHER" id="PTHR21256:SF2">
    <property type="entry name" value="HISTIDINE BIOSYNTHESIS TRIFUNCTIONAL PROTEIN"/>
    <property type="match status" value="1"/>
</dbReference>
<comment type="pathway">
    <text evidence="5">Amino-acid biosynthesis; L-histidine biosynthesis; L-histidine from 5-phospho-alpha-D-ribose 1-diphosphate: step 9/9.</text>
</comment>
<dbReference type="SUPFAM" id="SSF53720">
    <property type="entry name" value="ALDH-like"/>
    <property type="match status" value="1"/>
</dbReference>
<dbReference type="AlphaFoldDB" id="A0A6J4KSA1"/>
<organism evidence="12">
    <name type="scientific">uncultured Gemmatimonadaceae bacterium</name>
    <dbReference type="NCBI Taxonomy" id="246130"/>
    <lineage>
        <taxon>Bacteria</taxon>
        <taxon>Pseudomonadati</taxon>
        <taxon>Gemmatimonadota</taxon>
        <taxon>Gemmatimonadia</taxon>
        <taxon>Gemmatimonadales</taxon>
        <taxon>Gemmatimonadaceae</taxon>
        <taxon>environmental samples</taxon>
    </lineage>
</organism>
<feature type="binding site" evidence="5 8">
    <location>
        <position position="389"/>
    </location>
    <ligand>
        <name>substrate</name>
    </ligand>
</feature>
<protein>
    <recommendedName>
        <fullName evidence="5">Histidinol dehydrogenase</fullName>
        <shortName evidence="5">HDH</shortName>
        <ecNumber evidence="5">1.1.1.23</ecNumber>
    </recommendedName>
</protein>
<feature type="binding site" evidence="5 9">
    <location>
        <position position="285"/>
    </location>
    <ligand>
        <name>Zn(2+)</name>
        <dbReference type="ChEBI" id="CHEBI:29105"/>
    </ligand>
</feature>
<feature type="binding site" evidence="5 9">
    <location>
        <position position="288"/>
    </location>
    <ligand>
        <name>Zn(2+)</name>
        <dbReference type="ChEBI" id="CHEBI:29105"/>
    </ligand>
</feature>
<dbReference type="GO" id="GO:0008270">
    <property type="term" value="F:zinc ion binding"/>
    <property type="evidence" value="ECO:0007669"/>
    <property type="project" value="UniProtKB-UniRule"/>
</dbReference>
<comment type="caution">
    <text evidence="5">Lacks conserved residue(s) required for the propagation of feature annotation.</text>
</comment>
<feature type="binding site" evidence="5 8">
    <location>
        <position position="285"/>
    </location>
    <ligand>
        <name>substrate</name>
    </ligand>
</feature>
<keyword evidence="3 5" id="KW-0862">Zinc</keyword>
<evidence type="ECO:0000256" key="1">
    <source>
        <dbReference type="ARBA" id="ARBA00010178"/>
    </source>
</evidence>
<evidence type="ECO:0000256" key="4">
    <source>
        <dbReference type="ARBA" id="ARBA00023002"/>
    </source>
</evidence>
<comment type="catalytic activity">
    <reaction evidence="5">
        <text>L-histidinol + 2 NAD(+) + H2O = L-histidine + 2 NADH + 3 H(+)</text>
        <dbReference type="Rhea" id="RHEA:20641"/>
        <dbReference type="ChEBI" id="CHEBI:15377"/>
        <dbReference type="ChEBI" id="CHEBI:15378"/>
        <dbReference type="ChEBI" id="CHEBI:57540"/>
        <dbReference type="ChEBI" id="CHEBI:57595"/>
        <dbReference type="ChEBI" id="CHEBI:57699"/>
        <dbReference type="ChEBI" id="CHEBI:57945"/>
        <dbReference type="EC" id="1.1.1.23"/>
    </reaction>
</comment>
<feature type="binding site" evidence="5 8">
    <location>
        <position position="448"/>
    </location>
    <ligand>
        <name>substrate</name>
    </ligand>
</feature>